<organism evidence="1 2">
    <name type="scientific">Cenococcum geophilum 1.58</name>
    <dbReference type="NCBI Taxonomy" id="794803"/>
    <lineage>
        <taxon>Eukaryota</taxon>
        <taxon>Fungi</taxon>
        <taxon>Dikarya</taxon>
        <taxon>Ascomycota</taxon>
        <taxon>Pezizomycotina</taxon>
        <taxon>Dothideomycetes</taxon>
        <taxon>Pleosporomycetidae</taxon>
        <taxon>Gloniales</taxon>
        <taxon>Gloniaceae</taxon>
        <taxon>Cenococcum</taxon>
    </lineage>
</organism>
<name>A0ACC8ELZ2_9PEZI</name>
<evidence type="ECO:0000313" key="1">
    <source>
        <dbReference type="EMBL" id="OCK87283.1"/>
    </source>
</evidence>
<feature type="non-terminal residue" evidence="1">
    <location>
        <position position="1"/>
    </location>
</feature>
<dbReference type="Proteomes" id="UP000250078">
    <property type="component" value="Unassembled WGS sequence"/>
</dbReference>
<dbReference type="EMBL" id="KV748263">
    <property type="protein sequence ID" value="OCK87283.1"/>
    <property type="molecule type" value="Genomic_DNA"/>
</dbReference>
<protein>
    <submittedName>
        <fullName evidence="1">Uncharacterized protein</fullName>
    </submittedName>
</protein>
<proteinExistence type="predicted"/>
<reference evidence="1 2" key="1">
    <citation type="journal article" date="2016" name="Nat. Commun.">
        <title>Ectomycorrhizal ecology is imprinted in the genome of the dominant symbiotic fungus Cenococcum geophilum.</title>
        <authorList>
            <consortium name="DOE Joint Genome Institute"/>
            <person name="Peter M."/>
            <person name="Kohler A."/>
            <person name="Ohm R.A."/>
            <person name="Kuo A."/>
            <person name="Krutzmann J."/>
            <person name="Morin E."/>
            <person name="Arend M."/>
            <person name="Barry K.W."/>
            <person name="Binder M."/>
            <person name="Choi C."/>
            <person name="Clum A."/>
            <person name="Copeland A."/>
            <person name="Grisel N."/>
            <person name="Haridas S."/>
            <person name="Kipfer T."/>
            <person name="LaButti K."/>
            <person name="Lindquist E."/>
            <person name="Lipzen A."/>
            <person name="Maire R."/>
            <person name="Meier B."/>
            <person name="Mihaltcheva S."/>
            <person name="Molinier V."/>
            <person name="Murat C."/>
            <person name="Poggeler S."/>
            <person name="Quandt C.A."/>
            <person name="Sperisen C."/>
            <person name="Tritt A."/>
            <person name="Tisserant E."/>
            <person name="Crous P.W."/>
            <person name="Henrissat B."/>
            <person name="Nehls U."/>
            <person name="Egli S."/>
            <person name="Spatafora J.W."/>
            <person name="Grigoriev I.V."/>
            <person name="Martin F.M."/>
        </authorList>
    </citation>
    <scope>NUCLEOTIDE SEQUENCE [LARGE SCALE GENOMIC DNA]</scope>
    <source>
        <strain evidence="1 2">1.58</strain>
    </source>
</reference>
<accession>A0ACC8ELZ2</accession>
<gene>
    <name evidence="1" type="ORF">K441DRAFT_594757</name>
</gene>
<keyword evidence="2" id="KW-1185">Reference proteome</keyword>
<sequence length="50" mass="5670">SFLAIRPLGELLDIFYTHKATKRYNKVYALLSISSNTLNAANLLPNYKVL</sequence>
<evidence type="ECO:0000313" key="2">
    <source>
        <dbReference type="Proteomes" id="UP000250078"/>
    </source>
</evidence>